<dbReference type="Gene3D" id="2.120.10.10">
    <property type="match status" value="1"/>
</dbReference>
<feature type="region of interest" description="Disordered" evidence="1">
    <location>
        <begin position="30"/>
        <end position="52"/>
    </location>
</feature>
<name>A0A1I0MHT3_9RHOB</name>
<dbReference type="OrthoDB" id="733404at2"/>
<gene>
    <name evidence="3" type="ORF">SAMN04488515_0024</name>
</gene>
<evidence type="ECO:0000256" key="1">
    <source>
        <dbReference type="SAM" id="MobiDB-lite"/>
    </source>
</evidence>
<sequence length="990" mass="107081">MLRYSSHAIAAATLLFAVITNVASSARADHTAAHNDTVPGTDVAEDTSQEGRVRHPFATSISEIRIPQMPGQTVQIRAVNVRAVAQPAFHLLRDSDKTEVMFDSGTSDANPTEIAFPADDDMLLVIRSTAPNGAGLVDLMRDGQPWMEDVPFGGAHLRYQDLMAGEALQTVGMPNGPEHSHTIYVLDSGSQSIVDRASSGGVGGASKMILTADLGTRTALVGIRNRQSHPTGIIRVVRNDSGVSGSDVDGDTLGTLLERSLGTCDSSADTLTLASGTSFDCAQLADTKDSDGDGLQDDWETLGVVKTYQRSSNVRVHEAMTLPAWGANPRHKDIFIEIDYAKTTAVEMPRRVNQATAQAFASFFADTLDVVPAERLARRAASLRNLDEVHGISVHLDIGRAPATPAHATIYGDWGGYSVLEPSQEGVRADYKDAWVANMSPARRGIFRYIMAHGDSGGQTAIDNYSSVGPVNNQDILAHEFGHALGLGHSGVDRRWGDVDPNCMPVFPSLISYAYQNTGRGFSDGEGRSPLNNAALTEFQAVDPGNDVYLDDLDSMFRYWIDRTQGHVDWNRDGVIAPAGETVRAYANFRPGTSCEFTRYNRSILEKSASLQAPGMTRLNGKLIIAHSTLGLPFLSREISNVACATPSLDPCFTWTIPSRIPGLDATGGIDVAGVAHRAEDAAIVVTIGANGSVMESRLTQDASGANVWSAPSIIAEPDSAKGEPSLAKLGHCKLVLAYTDPDGFVVTQSLTCADDFANWGSPLAIVDQNGDRIALPDGTSPGIGRGYLDQPGRAELYGAFAQPFTKRLALYQASQDGQTWTRLNFFDGDNTQVAGRPSMAWVSFAEGDIDYPGRLYVLFIRRDEANDFRQKARTIRMLQSYVRTTENADGTLMQELRVGLASPFDNASLFGFGVDVFFQHRVDSNLRSVHSIAINKPANWAKLEFRPKADGIHDFEYANQNDWEVIGNRLCRNLVSELGSIFSPDLQCD</sequence>
<dbReference type="AlphaFoldDB" id="A0A1I0MHT3"/>
<dbReference type="Gene3D" id="3.40.390.10">
    <property type="entry name" value="Collagenase (Catalytic Domain)"/>
    <property type="match status" value="1"/>
</dbReference>
<dbReference type="SUPFAM" id="SSF55486">
    <property type="entry name" value="Metalloproteases ('zincins'), catalytic domain"/>
    <property type="match status" value="1"/>
</dbReference>
<dbReference type="EMBL" id="FOIZ01000001">
    <property type="protein sequence ID" value="SEV87895.1"/>
    <property type="molecule type" value="Genomic_DNA"/>
</dbReference>
<evidence type="ECO:0000313" key="4">
    <source>
        <dbReference type="Proteomes" id="UP000199167"/>
    </source>
</evidence>
<reference evidence="3 4" key="1">
    <citation type="submission" date="2016-10" db="EMBL/GenBank/DDBJ databases">
        <authorList>
            <person name="de Groot N.N."/>
        </authorList>
    </citation>
    <scope>NUCLEOTIDE SEQUENCE [LARGE SCALE GENOMIC DNA]</scope>
    <source>
        <strain evidence="3 4">DSM 17925</strain>
    </source>
</reference>
<evidence type="ECO:0008006" key="5">
    <source>
        <dbReference type="Google" id="ProtNLM"/>
    </source>
</evidence>
<feature type="signal peptide" evidence="2">
    <location>
        <begin position="1"/>
        <end position="28"/>
    </location>
</feature>
<proteinExistence type="predicted"/>
<dbReference type="RefSeq" id="WP_089988772.1">
    <property type="nucleotide sequence ID" value="NZ_FOIZ01000001.1"/>
</dbReference>
<dbReference type="STRING" id="364200.SAMN04488515_0024"/>
<keyword evidence="4" id="KW-1185">Reference proteome</keyword>
<dbReference type="GO" id="GO:0008237">
    <property type="term" value="F:metallopeptidase activity"/>
    <property type="evidence" value="ECO:0007669"/>
    <property type="project" value="InterPro"/>
</dbReference>
<protein>
    <recommendedName>
        <fullName evidence="5">Metallo-peptidase family M12B Reprolysin-like</fullName>
    </recommendedName>
</protein>
<evidence type="ECO:0000256" key="2">
    <source>
        <dbReference type="SAM" id="SignalP"/>
    </source>
</evidence>
<keyword evidence="2" id="KW-0732">Signal</keyword>
<dbReference type="InterPro" id="IPR024079">
    <property type="entry name" value="MetalloPept_cat_dom_sf"/>
</dbReference>
<accession>A0A1I0MHT3</accession>
<dbReference type="Proteomes" id="UP000199167">
    <property type="component" value="Unassembled WGS sequence"/>
</dbReference>
<organism evidence="3 4">
    <name type="scientific">Cognatiyoonia koreensis</name>
    <dbReference type="NCBI Taxonomy" id="364200"/>
    <lineage>
        <taxon>Bacteria</taxon>
        <taxon>Pseudomonadati</taxon>
        <taxon>Pseudomonadota</taxon>
        <taxon>Alphaproteobacteria</taxon>
        <taxon>Rhodobacterales</taxon>
        <taxon>Paracoccaceae</taxon>
        <taxon>Cognatiyoonia</taxon>
    </lineage>
</organism>
<feature type="chain" id="PRO_5011606004" description="Metallo-peptidase family M12B Reprolysin-like" evidence="2">
    <location>
        <begin position="29"/>
        <end position="990"/>
    </location>
</feature>
<evidence type="ECO:0000313" key="3">
    <source>
        <dbReference type="EMBL" id="SEV87895.1"/>
    </source>
</evidence>